<dbReference type="PANTHER" id="PTHR24028">
    <property type="entry name" value="CADHERIN-87A"/>
    <property type="match status" value="1"/>
</dbReference>
<keyword evidence="8 14" id="KW-1133">Transmembrane helix</keyword>
<feature type="domain" description="Cadherin" evidence="16">
    <location>
        <begin position="136"/>
        <end position="247"/>
    </location>
</feature>
<keyword evidence="10" id="KW-0325">Glycoprotein</keyword>
<feature type="compositionally biased region" description="Low complexity" evidence="13">
    <location>
        <begin position="984"/>
        <end position="1001"/>
    </location>
</feature>
<evidence type="ECO:0000259" key="16">
    <source>
        <dbReference type="PROSITE" id="PS50268"/>
    </source>
</evidence>
<sequence>MKPVLVFLSLTGLFCGTLSENAVIKFTISEELPTSTVVGDIGEKSGLQKNYTTEEFNSIHYKFLDQSIMQTRFTINEVSGEVLTSVILDRESICGYKEICILDFDVAAYSNMITLFEILSVEVELTDENDNIPTFPQSNVTFQMQESSVIGSTISLDSATDLDSTRLNSIKSYEIVPEKFGVFGLNVTTKAGGGFQLTLRLLQQLDRETTDHYQFYVIAKDGGIKQNIGTMTVNIVVTDYNDHSPEFVQQQYNVTVAEGVAIDTSILTLSATDKDIGDNARITYGLSSRQSDLDMITSLFEIESASGVVKVIGDLVYETGKVHKFSVEASDHGNQPRVTQTTVYVTVLDVGNNPPTVSINFLSSGSAGLVNVSESANLKTVIAHINVIDTDSGPNGRVDCTISGSDFELSPVGDKGYIVRVNRTLDRETREIQNISVVCRDHGSPVLSSSLHFLVRILDENDNKPVFHQDTYFAFVEENSKIGAMIKQVGATDIDIGRNAVVYYYLTDDAQGRFAINSISGVITTYTHFDREQRNHYEFTVLAVDSGNPPMTGSATVVLTVTDVNDNYPTFDGDSFQFFVQENLAIDAYVGTLSANDDDEGVNKEVIFSIAPSYADRVPFYVMSDGAIKTNIRLDRETKSIYTFEVEVRDKGTPPLSTATNVILHVTDDNDQAPVIQFPNKGNNSVSISYLVPVGTTITKVLAYDLDEEGPNSRLTYSIKAGNHHDIFAIGQTSGNIYLKRAYSLESDETFRLEISVKDNAPQPKETVHHLEIILKYSNESTASLVPKTGNTNVIISIVVVAFTFVISAAIITTICILRRHDKKLEMKHSEKMFDKPEVSADDKIKKGDLTYKVEDVLDTPKKKKKEVSFSLDEAYGSMQHDYTGTTDLNIPDPLMGDMYHDQSNKQIKILQHHKLHLQAYDKEEEQKNILAQPLFDNLSDTSGETANSDSGRGGSDVDLSCQMSMQDELKTFTFNYFNKKQKSSTPSTSSNISSSQPSSNNKHRSPRSGENSGRYGQKHFTGSVDVFHTGSEFPRDKKDSRVGNSMDNFTKDNSKKSGHKSKSKSEKWFPSYV</sequence>
<feature type="region of interest" description="Disordered" evidence="13">
    <location>
        <begin position="935"/>
        <end position="960"/>
    </location>
</feature>
<evidence type="ECO:0000256" key="3">
    <source>
        <dbReference type="ARBA" id="ARBA00022692"/>
    </source>
</evidence>
<organism evidence="17 18">
    <name type="scientific">Mizuhopecten yessoensis</name>
    <name type="common">Japanese scallop</name>
    <name type="synonym">Patinopecten yessoensis</name>
    <dbReference type="NCBI Taxonomy" id="6573"/>
    <lineage>
        <taxon>Eukaryota</taxon>
        <taxon>Metazoa</taxon>
        <taxon>Spiralia</taxon>
        <taxon>Lophotrochozoa</taxon>
        <taxon>Mollusca</taxon>
        <taxon>Bivalvia</taxon>
        <taxon>Autobranchia</taxon>
        <taxon>Pteriomorphia</taxon>
        <taxon>Pectinida</taxon>
        <taxon>Pectinoidea</taxon>
        <taxon>Pectinidae</taxon>
        <taxon>Mizuhopecten</taxon>
    </lineage>
</organism>
<dbReference type="Pfam" id="PF08266">
    <property type="entry name" value="Cadherin_2"/>
    <property type="match status" value="1"/>
</dbReference>
<dbReference type="SMART" id="SM00112">
    <property type="entry name" value="CA"/>
    <property type="match status" value="7"/>
</dbReference>
<keyword evidence="18" id="KW-1185">Reference proteome</keyword>
<feature type="domain" description="Cadherin" evidence="16">
    <location>
        <begin position="248"/>
        <end position="357"/>
    </location>
</feature>
<feature type="domain" description="Cadherin" evidence="16">
    <location>
        <begin position="364"/>
        <end position="467"/>
    </location>
</feature>
<evidence type="ECO:0000256" key="8">
    <source>
        <dbReference type="ARBA" id="ARBA00022989"/>
    </source>
</evidence>
<evidence type="ECO:0000256" key="13">
    <source>
        <dbReference type="SAM" id="MobiDB-lite"/>
    </source>
</evidence>
<dbReference type="InterPro" id="IPR015919">
    <property type="entry name" value="Cadherin-like_sf"/>
</dbReference>
<dbReference type="PANTHER" id="PTHR24028:SF146">
    <property type="entry name" value="CADHERIN 96CB, ISOFORM D-RELATED"/>
    <property type="match status" value="1"/>
</dbReference>
<keyword evidence="4 15" id="KW-0732">Signal</keyword>
<dbReference type="CDD" id="cd11304">
    <property type="entry name" value="Cadherin_repeat"/>
    <property type="match status" value="7"/>
</dbReference>
<evidence type="ECO:0000256" key="9">
    <source>
        <dbReference type="ARBA" id="ARBA00023136"/>
    </source>
</evidence>
<evidence type="ECO:0000256" key="6">
    <source>
        <dbReference type="ARBA" id="ARBA00022837"/>
    </source>
</evidence>
<dbReference type="AlphaFoldDB" id="A0A210PGH8"/>
<evidence type="ECO:0000256" key="7">
    <source>
        <dbReference type="ARBA" id="ARBA00022889"/>
    </source>
</evidence>
<feature type="domain" description="Cadherin" evidence="16">
    <location>
        <begin position="468"/>
        <end position="571"/>
    </location>
</feature>
<dbReference type="InterPro" id="IPR050174">
    <property type="entry name" value="Protocadherin/Cadherin-CA"/>
</dbReference>
<dbReference type="FunFam" id="2.60.40.60:FF:000007">
    <property type="entry name" value="Protocadherin alpha 2"/>
    <property type="match status" value="1"/>
</dbReference>
<evidence type="ECO:0000256" key="2">
    <source>
        <dbReference type="ARBA" id="ARBA00022475"/>
    </source>
</evidence>
<dbReference type="EMBL" id="NEDP02076719">
    <property type="protein sequence ID" value="OWF35580.1"/>
    <property type="molecule type" value="Genomic_DNA"/>
</dbReference>
<dbReference type="SUPFAM" id="SSF49313">
    <property type="entry name" value="Cadherin-like"/>
    <property type="match status" value="6"/>
</dbReference>
<dbReference type="Pfam" id="PF00028">
    <property type="entry name" value="Cadherin"/>
    <property type="match status" value="6"/>
</dbReference>
<keyword evidence="6 12" id="KW-0106">Calcium</keyword>
<reference evidence="17 18" key="1">
    <citation type="journal article" date="2017" name="Nat. Ecol. Evol.">
        <title>Scallop genome provides insights into evolution of bilaterian karyotype and development.</title>
        <authorList>
            <person name="Wang S."/>
            <person name="Zhang J."/>
            <person name="Jiao W."/>
            <person name="Li J."/>
            <person name="Xun X."/>
            <person name="Sun Y."/>
            <person name="Guo X."/>
            <person name="Huan P."/>
            <person name="Dong B."/>
            <person name="Zhang L."/>
            <person name="Hu X."/>
            <person name="Sun X."/>
            <person name="Wang J."/>
            <person name="Zhao C."/>
            <person name="Wang Y."/>
            <person name="Wang D."/>
            <person name="Huang X."/>
            <person name="Wang R."/>
            <person name="Lv J."/>
            <person name="Li Y."/>
            <person name="Zhang Z."/>
            <person name="Liu B."/>
            <person name="Lu W."/>
            <person name="Hui Y."/>
            <person name="Liang J."/>
            <person name="Zhou Z."/>
            <person name="Hou R."/>
            <person name="Li X."/>
            <person name="Liu Y."/>
            <person name="Li H."/>
            <person name="Ning X."/>
            <person name="Lin Y."/>
            <person name="Zhao L."/>
            <person name="Xing Q."/>
            <person name="Dou J."/>
            <person name="Li Y."/>
            <person name="Mao J."/>
            <person name="Guo H."/>
            <person name="Dou H."/>
            <person name="Li T."/>
            <person name="Mu C."/>
            <person name="Jiang W."/>
            <person name="Fu Q."/>
            <person name="Fu X."/>
            <person name="Miao Y."/>
            <person name="Liu J."/>
            <person name="Yu Q."/>
            <person name="Li R."/>
            <person name="Liao H."/>
            <person name="Li X."/>
            <person name="Kong Y."/>
            <person name="Jiang Z."/>
            <person name="Chourrout D."/>
            <person name="Li R."/>
            <person name="Bao Z."/>
        </authorList>
    </citation>
    <scope>NUCLEOTIDE SEQUENCE [LARGE SCALE GENOMIC DNA]</scope>
    <source>
        <strain evidence="17 18">PY_sf001</strain>
    </source>
</reference>
<protein>
    <recommendedName>
        <fullName evidence="11">Protocadherin-20</fullName>
    </recommendedName>
</protein>
<feature type="region of interest" description="Disordered" evidence="13">
    <location>
        <begin position="981"/>
        <end position="1074"/>
    </location>
</feature>
<feature type="chain" id="PRO_5012080846" description="Protocadherin-20" evidence="15">
    <location>
        <begin position="20"/>
        <end position="1074"/>
    </location>
</feature>
<dbReference type="PROSITE" id="PS50268">
    <property type="entry name" value="CADHERIN_2"/>
    <property type="match status" value="7"/>
</dbReference>
<feature type="signal peptide" evidence="15">
    <location>
        <begin position="1"/>
        <end position="19"/>
    </location>
</feature>
<dbReference type="PROSITE" id="PS00232">
    <property type="entry name" value="CADHERIN_1"/>
    <property type="match status" value="2"/>
</dbReference>
<dbReference type="PRINTS" id="PR00205">
    <property type="entry name" value="CADHERIN"/>
</dbReference>
<evidence type="ECO:0000256" key="12">
    <source>
        <dbReference type="PROSITE-ProRule" id="PRU00043"/>
    </source>
</evidence>
<accession>A0A210PGH8</accession>
<evidence type="ECO:0000256" key="5">
    <source>
        <dbReference type="ARBA" id="ARBA00022737"/>
    </source>
</evidence>
<evidence type="ECO:0000313" key="17">
    <source>
        <dbReference type="EMBL" id="OWF35580.1"/>
    </source>
</evidence>
<dbReference type="FunFam" id="2.60.40.60:FF:000020">
    <property type="entry name" value="Dachsous cadherin-related 1b"/>
    <property type="match status" value="1"/>
</dbReference>
<feature type="domain" description="Cadherin" evidence="16">
    <location>
        <begin position="572"/>
        <end position="676"/>
    </location>
</feature>
<keyword evidence="7" id="KW-0130">Cell adhesion</keyword>
<dbReference type="GO" id="GO:0005509">
    <property type="term" value="F:calcium ion binding"/>
    <property type="evidence" value="ECO:0007669"/>
    <property type="project" value="UniProtKB-UniRule"/>
</dbReference>
<gene>
    <name evidence="17" type="ORF">KP79_PYT12951</name>
</gene>
<feature type="transmembrane region" description="Helical" evidence="14">
    <location>
        <begin position="794"/>
        <end position="818"/>
    </location>
</feature>
<evidence type="ECO:0000256" key="1">
    <source>
        <dbReference type="ARBA" id="ARBA00004251"/>
    </source>
</evidence>
<evidence type="ECO:0000256" key="4">
    <source>
        <dbReference type="ARBA" id="ARBA00022729"/>
    </source>
</evidence>
<evidence type="ECO:0000313" key="18">
    <source>
        <dbReference type="Proteomes" id="UP000242188"/>
    </source>
</evidence>
<dbReference type="InterPro" id="IPR020894">
    <property type="entry name" value="Cadherin_CS"/>
</dbReference>
<dbReference type="GO" id="GO:0007156">
    <property type="term" value="P:homophilic cell adhesion via plasma membrane adhesion molecules"/>
    <property type="evidence" value="ECO:0007669"/>
    <property type="project" value="InterPro"/>
</dbReference>
<keyword evidence="3 14" id="KW-0812">Transmembrane</keyword>
<evidence type="ECO:0000256" key="15">
    <source>
        <dbReference type="SAM" id="SignalP"/>
    </source>
</evidence>
<dbReference type="InterPro" id="IPR013164">
    <property type="entry name" value="Cadherin_N"/>
</dbReference>
<evidence type="ECO:0000256" key="14">
    <source>
        <dbReference type="SAM" id="Phobius"/>
    </source>
</evidence>
<feature type="compositionally biased region" description="Polar residues" evidence="13">
    <location>
        <begin position="939"/>
        <end position="951"/>
    </location>
</feature>
<name>A0A210PGH8_MIZYE</name>
<dbReference type="Proteomes" id="UP000242188">
    <property type="component" value="Unassembled WGS sequence"/>
</dbReference>
<proteinExistence type="predicted"/>
<evidence type="ECO:0000256" key="10">
    <source>
        <dbReference type="ARBA" id="ARBA00023180"/>
    </source>
</evidence>
<dbReference type="GO" id="GO:0005886">
    <property type="term" value="C:plasma membrane"/>
    <property type="evidence" value="ECO:0007669"/>
    <property type="project" value="UniProtKB-SubCell"/>
</dbReference>
<comment type="caution">
    <text evidence="17">The sequence shown here is derived from an EMBL/GenBank/DDBJ whole genome shotgun (WGS) entry which is preliminary data.</text>
</comment>
<dbReference type="InterPro" id="IPR002126">
    <property type="entry name" value="Cadherin-like_dom"/>
</dbReference>
<feature type="domain" description="Cadherin" evidence="16">
    <location>
        <begin position="680"/>
        <end position="789"/>
    </location>
</feature>
<dbReference type="OrthoDB" id="6252479at2759"/>
<dbReference type="FunFam" id="2.60.40.60:FF:000005">
    <property type="entry name" value="Protocadherin 9"/>
    <property type="match status" value="1"/>
</dbReference>
<dbReference type="FunFam" id="2.60.40.60:FF:000092">
    <property type="entry name" value="Protocadherin 8"/>
    <property type="match status" value="1"/>
</dbReference>
<evidence type="ECO:0000256" key="11">
    <source>
        <dbReference type="ARBA" id="ARBA00072296"/>
    </source>
</evidence>
<comment type="subcellular location">
    <subcellularLocation>
        <location evidence="1">Cell membrane</location>
        <topology evidence="1">Single-pass type I membrane protein</topology>
    </subcellularLocation>
</comment>
<dbReference type="Gene3D" id="2.60.40.60">
    <property type="entry name" value="Cadherins"/>
    <property type="match status" value="7"/>
</dbReference>
<keyword evidence="9 14" id="KW-0472">Membrane</keyword>
<keyword evidence="2" id="KW-1003">Cell membrane</keyword>
<dbReference type="FunFam" id="2.60.40.60:FF:000002">
    <property type="entry name" value="Protocadherin alpha 2"/>
    <property type="match status" value="1"/>
</dbReference>
<feature type="domain" description="Cadherin" evidence="16">
    <location>
        <begin position="20"/>
        <end position="135"/>
    </location>
</feature>
<keyword evidence="5" id="KW-0677">Repeat</keyword>